<comment type="caution">
    <text evidence="2">The sequence shown here is derived from an EMBL/GenBank/DDBJ whole genome shotgun (WGS) entry which is preliminary data.</text>
</comment>
<keyword evidence="3" id="KW-1185">Reference proteome</keyword>
<evidence type="ECO:0000313" key="2">
    <source>
        <dbReference type="EMBL" id="KAK2197124.1"/>
    </source>
</evidence>
<dbReference type="GeneID" id="94334421"/>
<organism evidence="2 3">
    <name type="scientific">Babesia duncani</name>
    <dbReference type="NCBI Taxonomy" id="323732"/>
    <lineage>
        <taxon>Eukaryota</taxon>
        <taxon>Sar</taxon>
        <taxon>Alveolata</taxon>
        <taxon>Apicomplexa</taxon>
        <taxon>Aconoidasida</taxon>
        <taxon>Piroplasmida</taxon>
        <taxon>Babesiidae</taxon>
        <taxon>Babesia</taxon>
    </lineage>
</organism>
<reference evidence="2" key="1">
    <citation type="journal article" date="2023" name="Nat. Microbiol.">
        <title>Babesia duncani multi-omics identifies virulence factors and drug targets.</title>
        <authorList>
            <person name="Singh P."/>
            <person name="Lonardi S."/>
            <person name="Liang Q."/>
            <person name="Vydyam P."/>
            <person name="Khabirova E."/>
            <person name="Fang T."/>
            <person name="Gihaz S."/>
            <person name="Thekkiniath J."/>
            <person name="Munshi M."/>
            <person name="Abel S."/>
            <person name="Ciampossin L."/>
            <person name="Batugedara G."/>
            <person name="Gupta M."/>
            <person name="Lu X.M."/>
            <person name="Lenz T."/>
            <person name="Chakravarty S."/>
            <person name="Cornillot E."/>
            <person name="Hu Y."/>
            <person name="Ma W."/>
            <person name="Gonzalez L.M."/>
            <person name="Sanchez S."/>
            <person name="Estrada K."/>
            <person name="Sanchez-Flores A."/>
            <person name="Montero E."/>
            <person name="Harb O.S."/>
            <person name="Le Roch K.G."/>
            <person name="Mamoun C.B."/>
        </authorList>
    </citation>
    <scope>NUCLEOTIDE SEQUENCE</scope>
    <source>
        <strain evidence="2">WA1</strain>
    </source>
</reference>
<dbReference type="RefSeq" id="XP_067803966.1">
    <property type="nucleotide sequence ID" value="XM_067945175.1"/>
</dbReference>
<feature type="region of interest" description="Disordered" evidence="1">
    <location>
        <begin position="87"/>
        <end position="122"/>
    </location>
</feature>
<accession>A0AAD9UPQ5</accession>
<protein>
    <submittedName>
        <fullName evidence="2">Uncharacterized protein</fullName>
    </submittedName>
</protein>
<gene>
    <name evidence="2" type="ORF">BdWA1_000123</name>
</gene>
<name>A0AAD9UPQ5_9APIC</name>
<sequence length="619" mass="69528">MKLNFTNGYVYMHGLELHFGKFKSYIPPMATNIAVSITKSGSHYYVTLIYTLGGSQITRYYSGTSTLHHGLSSLFLGSRHGFSPHFKPPARAKPLDASSQSTKAKPSSHVAEPTGEATPPPQRRGFFNWINFLLPPEFDIVKHGGPTSTALKNRSVQTLNEHTMHCLHFQDYRKDMVLKCDRVPLPLASNCTRFDICYIKTSTTTTSTNYKVVVISNIGEMWLESYYDIEDGTLKPASDFTPFATATFPSRLQPDKSSETIQADPAPRQTLNLFEPHLEIDTLEMDKCKVFRHVSNTNSQAKIGEIVFKNASVSVLDSQEFVMASTCSPFPPVTWVLVMLKYDWFYTSSIWYAAKNAIYKETRTHSLSTSMRTLSYTIGAWLEHDNPLPLSQTVTKCNSTKVSTQILCIDAIGNLEQRVPLCKPLDQLENFKLIASESGFTMYLYKKNSPKSLVVIGYALIELMPCSKDVTIYVTHEPNQRRQVLIRGYDTIKSMTETQVGSARFVPLQDAWDVNGPQTKREPIQLDLNTLATEAGTSWHRNPTSGHWIFAPPDHYEIESISLGHHVLPIKNLCSPYCAISIDSIPDPTRVLVHCISKNATQCYTLDNKGNLRVAEPNL</sequence>
<evidence type="ECO:0000256" key="1">
    <source>
        <dbReference type="SAM" id="MobiDB-lite"/>
    </source>
</evidence>
<dbReference type="AlphaFoldDB" id="A0AAD9UPQ5"/>
<dbReference type="EMBL" id="JALLKP010000001">
    <property type="protein sequence ID" value="KAK2197124.1"/>
    <property type="molecule type" value="Genomic_DNA"/>
</dbReference>
<proteinExistence type="predicted"/>
<dbReference type="KEGG" id="bdw:94334421"/>
<dbReference type="Proteomes" id="UP001214638">
    <property type="component" value="Unassembled WGS sequence"/>
</dbReference>
<evidence type="ECO:0000313" key="3">
    <source>
        <dbReference type="Proteomes" id="UP001214638"/>
    </source>
</evidence>